<dbReference type="SMART" id="SM00248">
    <property type="entry name" value="ANK"/>
    <property type="match status" value="3"/>
</dbReference>
<proteinExistence type="predicted"/>
<feature type="domain" description="SOCS box" evidence="4">
    <location>
        <begin position="233"/>
        <end position="264"/>
    </location>
</feature>
<dbReference type="AlphaFoldDB" id="A0AAV2R1X9"/>
<keyword evidence="2 3" id="KW-0040">ANK repeat</keyword>
<dbReference type="InterPro" id="IPR001496">
    <property type="entry name" value="SOCS_box"/>
</dbReference>
<dbReference type="InterPro" id="IPR036036">
    <property type="entry name" value="SOCS_box-like_dom_sf"/>
</dbReference>
<organism evidence="5 6">
    <name type="scientific">Meganyctiphanes norvegica</name>
    <name type="common">Northern krill</name>
    <name type="synonym">Thysanopoda norvegica</name>
    <dbReference type="NCBI Taxonomy" id="48144"/>
    <lineage>
        <taxon>Eukaryota</taxon>
        <taxon>Metazoa</taxon>
        <taxon>Ecdysozoa</taxon>
        <taxon>Arthropoda</taxon>
        <taxon>Crustacea</taxon>
        <taxon>Multicrustacea</taxon>
        <taxon>Malacostraca</taxon>
        <taxon>Eumalacostraca</taxon>
        <taxon>Eucarida</taxon>
        <taxon>Euphausiacea</taxon>
        <taxon>Euphausiidae</taxon>
        <taxon>Meganyctiphanes</taxon>
    </lineage>
</organism>
<dbReference type="PROSITE" id="PS50088">
    <property type="entry name" value="ANK_REPEAT"/>
    <property type="match status" value="1"/>
</dbReference>
<evidence type="ECO:0000256" key="1">
    <source>
        <dbReference type="ARBA" id="ARBA00022737"/>
    </source>
</evidence>
<name>A0AAV2R1X9_MEGNR</name>
<dbReference type="PROSITE" id="PS50297">
    <property type="entry name" value="ANK_REP_REGION"/>
    <property type="match status" value="1"/>
</dbReference>
<evidence type="ECO:0000313" key="5">
    <source>
        <dbReference type="EMBL" id="CAL4105909.1"/>
    </source>
</evidence>
<protein>
    <recommendedName>
        <fullName evidence="4">SOCS box domain-containing protein</fullName>
    </recommendedName>
</protein>
<dbReference type="PANTHER" id="PTHR24198">
    <property type="entry name" value="ANKYRIN REPEAT AND PROTEIN KINASE DOMAIN-CONTAINING PROTEIN"/>
    <property type="match status" value="1"/>
</dbReference>
<feature type="repeat" description="ANK" evidence="3">
    <location>
        <begin position="134"/>
        <end position="166"/>
    </location>
</feature>
<evidence type="ECO:0000313" key="6">
    <source>
        <dbReference type="Proteomes" id="UP001497623"/>
    </source>
</evidence>
<feature type="non-terminal residue" evidence="5">
    <location>
        <position position="1"/>
    </location>
</feature>
<sequence>HAVDMSSGQAFLAVHLSLPAGQAASSLLSKATRREAFMPVPTKFIRKQKWTNITNQYFPGSKEYGLVISAEQGNQREVCSLLSKVEDVNGEADPAGWGFSTTALWWATYRGHLDVMDVLLQHPKINMNKKGWSDESTPLMVACSCGQVAAAHMLLDKGANILLKNKRGATALSLALRSNYDQLSTGGQRRLLVLHLLRRYPPSITNVTILEVEQLHPGLLTQDDIDLLTQGPTLQELCKEVILKSVNKNYLVSLSLPHSIKEYLGINEEYKTLLESNLDPSYDKKRSEYSGIKTQSGCTCTIS</sequence>
<evidence type="ECO:0000256" key="3">
    <source>
        <dbReference type="PROSITE-ProRule" id="PRU00023"/>
    </source>
</evidence>
<dbReference type="InterPro" id="IPR002110">
    <property type="entry name" value="Ankyrin_rpt"/>
</dbReference>
<dbReference type="SUPFAM" id="SSF158235">
    <property type="entry name" value="SOCS box-like"/>
    <property type="match status" value="1"/>
</dbReference>
<dbReference type="PROSITE" id="PS50225">
    <property type="entry name" value="SOCS"/>
    <property type="match status" value="1"/>
</dbReference>
<keyword evidence="6" id="KW-1185">Reference proteome</keyword>
<comment type="caution">
    <text evidence="5">The sequence shown here is derived from an EMBL/GenBank/DDBJ whole genome shotgun (WGS) entry which is preliminary data.</text>
</comment>
<reference evidence="5 6" key="1">
    <citation type="submission" date="2024-05" db="EMBL/GenBank/DDBJ databases">
        <authorList>
            <person name="Wallberg A."/>
        </authorList>
    </citation>
    <scope>NUCLEOTIDE SEQUENCE [LARGE SCALE GENOMIC DNA]</scope>
</reference>
<dbReference type="InterPro" id="IPR036770">
    <property type="entry name" value="Ankyrin_rpt-contain_sf"/>
</dbReference>
<dbReference type="PANTHER" id="PTHR24198:SF165">
    <property type="entry name" value="ANKYRIN REPEAT-CONTAINING PROTEIN-RELATED"/>
    <property type="match status" value="1"/>
</dbReference>
<evidence type="ECO:0000256" key="2">
    <source>
        <dbReference type="ARBA" id="ARBA00023043"/>
    </source>
</evidence>
<dbReference type="Gene3D" id="1.25.40.20">
    <property type="entry name" value="Ankyrin repeat-containing domain"/>
    <property type="match status" value="1"/>
</dbReference>
<dbReference type="Pfam" id="PF12796">
    <property type="entry name" value="Ank_2"/>
    <property type="match status" value="1"/>
</dbReference>
<dbReference type="EMBL" id="CAXKWB010012905">
    <property type="protein sequence ID" value="CAL4105909.1"/>
    <property type="molecule type" value="Genomic_DNA"/>
</dbReference>
<gene>
    <name evidence="5" type="ORF">MNOR_LOCUS18205</name>
</gene>
<accession>A0AAV2R1X9</accession>
<dbReference type="Proteomes" id="UP001497623">
    <property type="component" value="Unassembled WGS sequence"/>
</dbReference>
<evidence type="ECO:0000259" key="4">
    <source>
        <dbReference type="PROSITE" id="PS50225"/>
    </source>
</evidence>
<dbReference type="GO" id="GO:0035556">
    <property type="term" value="P:intracellular signal transduction"/>
    <property type="evidence" value="ECO:0007669"/>
    <property type="project" value="InterPro"/>
</dbReference>
<dbReference type="SUPFAM" id="SSF48403">
    <property type="entry name" value="Ankyrin repeat"/>
    <property type="match status" value="1"/>
</dbReference>
<keyword evidence="1" id="KW-0677">Repeat</keyword>